<dbReference type="Proteomes" id="UP000241209">
    <property type="component" value="Unassembled WGS sequence"/>
</dbReference>
<dbReference type="InterPro" id="IPR016181">
    <property type="entry name" value="Acyl_CoA_acyltransferase"/>
</dbReference>
<dbReference type="EMBL" id="CP069486">
    <property type="protein sequence ID" value="QRO84829.1"/>
    <property type="molecule type" value="Genomic_DNA"/>
</dbReference>
<feature type="domain" description="N-acetyltransferase" evidence="4">
    <location>
        <begin position="35"/>
        <end position="188"/>
    </location>
</feature>
<evidence type="ECO:0000313" key="8">
    <source>
        <dbReference type="Proteomes" id="UP000627155"/>
    </source>
</evidence>
<keyword evidence="1 5" id="KW-0808">Transferase</keyword>
<dbReference type="STRING" id="1167632.GCA_000286335_00751"/>
<organism evidence="5 7">
    <name type="scientific">Mammaliicoccus vitulinus</name>
    <dbReference type="NCBI Taxonomy" id="71237"/>
    <lineage>
        <taxon>Bacteria</taxon>
        <taxon>Bacillati</taxon>
        <taxon>Bacillota</taxon>
        <taxon>Bacilli</taxon>
        <taxon>Bacillales</taxon>
        <taxon>Staphylococcaceae</taxon>
        <taxon>Mammaliicoccus</taxon>
    </lineage>
</organism>
<reference evidence="5 7" key="1">
    <citation type="journal article" date="2016" name="Front. Microbiol.">
        <title>Comprehensive Phylogenetic Analysis of Bovine Non-aureus Staphylococci Species Based on Whole-Genome Sequencing.</title>
        <authorList>
            <person name="Naushad S."/>
            <person name="Barkema H.W."/>
            <person name="Luby C."/>
            <person name="Condas L.A."/>
            <person name="Nobrega D.B."/>
            <person name="Carson D.A."/>
            <person name="De Buck J."/>
        </authorList>
    </citation>
    <scope>NUCLEOTIDE SEQUENCE [LARGE SCALE GENOMIC DNA]</scope>
    <source>
        <strain evidence="5 7">SNUC 2204</strain>
    </source>
</reference>
<evidence type="ECO:0000313" key="5">
    <source>
        <dbReference type="EMBL" id="PTI30089.1"/>
    </source>
</evidence>
<dbReference type="OrthoDB" id="9799321at2"/>
<dbReference type="Pfam" id="PF13302">
    <property type="entry name" value="Acetyltransf_3"/>
    <property type="match status" value="1"/>
</dbReference>
<name>A0A2T4PUK2_9STAP</name>
<dbReference type="Gene3D" id="3.40.630.30">
    <property type="match status" value="1"/>
</dbReference>
<evidence type="ECO:0000256" key="3">
    <source>
        <dbReference type="ARBA" id="ARBA00038502"/>
    </source>
</evidence>
<reference evidence="5" key="2">
    <citation type="submission" date="2018-03" db="EMBL/GenBank/DDBJ databases">
        <authorList>
            <person name="Keele B.F."/>
        </authorList>
    </citation>
    <scope>NUCLEOTIDE SEQUENCE</scope>
    <source>
        <strain evidence="5">SNUC 2204</strain>
    </source>
</reference>
<dbReference type="AlphaFoldDB" id="A0A2T4PUK2"/>
<comment type="similarity">
    <text evidence="3">Belongs to the acetyltransferase family. RimJ subfamily.</text>
</comment>
<gene>
    <name evidence="5" type="ORF">BU072_05370</name>
    <name evidence="6" type="ORF">I6J37_11720</name>
</gene>
<accession>A0A2T4PUK2</accession>
<dbReference type="PROSITE" id="PS51186">
    <property type="entry name" value="GNAT"/>
    <property type="match status" value="1"/>
</dbReference>
<evidence type="ECO:0000313" key="7">
    <source>
        <dbReference type="Proteomes" id="UP000241209"/>
    </source>
</evidence>
<dbReference type="PANTHER" id="PTHR43792">
    <property type="entry name" value="GNAT FAMILY, PUTATIVE (AFU_ORTHOLOGUE AFUA_3G00765)-RELATED-RELATED"/>
    <property type="match status" value="1"/>
</dbReference>
<dbReference type="Proteomes" id="UP000627155">
    <property type="component" value="Chromosome"/>
</dbReference>
<dbReference type="PANTHER" id="PTHR43792:SF8">
    <property type="entry name" value="[RIBOSOMAL PROTEIN US5]-ALANINE N-ACETYLTRANSFERASE"/>
    <property type="match status" value="1"/>
</dbReference>
<protein>
    <submittedName>
        <fullName evidence="5 6">N-acetyltransferase</fullName>
    </submittedName>
</protein>
<dbReference type="InterPro" id="IPR051531">
    <property type="entry name" value="N-acetyltransferase"/>
</dbReference>
<reference evidence="6 8" key="3">
    <citation type="submission" date="2021-02" db="EMBL/GenBank/DDBJ databases">
        <title>FDA dAtabase for Regulatory Grade micrObial Sequences (FDA-ARGOS): Supporting development and validation of Infectious Disease Dx tests.</title>
        <authorList>
            <person name="Sproer C."/>
            <person name="Gronow S."/>
            <person name="Severitt S."/>
            <person name="Schroder I."/>
            <person name="Tallon L."/>
            <person name="Sadzewicz L."/>
            <person name="Zhao X."/>
            <person name="Boylan J."/>
            <person name="Ott S."/>
            <person name="Bowen H."/>
            <person name="Vavikolanu K."/>
            <person name="Mehta A."/>
            <person name="Aluvathingal J."/>
            <person name="Nadendla S."/>
            <person name="Lowell S."/>
            <person name="Myers T."/>
            <person name="Yan Y."/>
            <person name="Sichtig H."/>
        </authorList>
    </citation>
    <scope>NUCLEOTIDE SEQUENCE [LARGE SCALE GENOMIC DNA]</scope>
    <source>
        <strain evidence="6 8">FDAARGOS_1207</strain>
    </source>
</reference>
<dbReference type="GO" id="GO:0016747">
    <property type="term" value="F:acyltransferase activity, transferring groups other than amino-acyl groups"/>
    <property type="evidence" value="ECO:0007669"/>
    <property type="project" value="InterPro"/>
</dbReference>
<keyword evidence="2" id="KW-0012">Acyltransferase</keyword>
<proteinExistence type="inferred from homology"/>
<evidence type="ECO:0000313" key="6">
    <source>
        <dbReference type="EMBL" id="QRO84829.1"/>
    </source>
</evidence>
<sequence length="192" mass="22417">MNREPQYDLTLETSRLILMAGEQVLAYKKTIKDELLHSAGTLKEWVSFFNYNFDEFKAIDFINKTTDMNYNKQILRYFLFDKETKTFVGSIVLQDIDLRIPSCEIGYWTVVSAQGKGYMTEAIQFVTRYLIETHQFARIEAYIDVKNSKSIQTIERCNYEREGTLKNSDLSANQSKLINEALYAITTPIHFK</sequence>
<dbReference type="RefSeq" id="WP_016911461.1">
    <property type="nucleotide sequence ID" value="NZ_CANQVP010000062.1"/>
</dbReference>
<dbReference type="SUPFAM" id="SSF55729">
    <property type="entry name" value="Acyl-CoA N-acyltransferases (Nat)"/>
    <property type="match status" value="1"/>
</dbReference>
<evidence type="ECO:0000259" key="4">
    <source>
        <dbReference type="PROSITE" id="PS51186"/>
    </source>
</evidence>
<dbReference type="InterPro" id="IPR000182">
    <property type="entry name" value="GNAT_dom"/>
</dbReference>
<dbReference type="EMBL" id="PZFK01000008">
    <property type="protein sequence ID" value="PTI30089.1"/>
    <property type="molecule type" value="Genomic_DNA"/>
</dbReference>
<evidence type="ECO:0000256" key="1">
    <source>
        <dbReference type="ARBA" id="ARBA00022679"/>
    </source>
</evidence>
<evidence type="ECO:0000256" key="2">
    <source>
        <dbReference type="ARBA" id="ARBA00023315"/>
    </source>
</evidence>
<keyword evidence="8" id="KW-1185">Reference proteome</keyword>